<keyword evidence="1" id="KW-0472">Membrane</keyword>
<dbReference type="NCBIfam" id="TIGR02867">
    <property type="entry name" value="spore_II_P"/>
    <property type="match status" value="1"/>
</dbReference>
<keyword evidence="1" id="KW-0812">Transmembrane</keyword>
<accession>A0A2U2EL12</accession>
<reference evidence="2 3" key="1">
    <citation type="submission" date="2014-09" db="EMBL/GenBank/DDBJ databases">
        <title>Butyrate-producing bacteria isolated from human gut.</title>
        <authorList>
            <person name="Zhang Q."/>
            <person name="Zhao L."/>
        </authorList>
    </citation>
    <scope>NUCLEOTIDE SEQUENCE [LARGE SCALE GENOMIC DNA]</scope>
    <source>
        <strain evidence="2 3">R22</strain>
    </source>
</reference>
<organism evidence="2 3">
    <name type="scientific">Agathobacter rectalis</name>
    <dbReference type="NCBI Taxonomy" id="39491"/>
    <lineage>
        <taxon>Bacteria</taxon>
        <taxon>Bacillati</taxon>
        <taxon>Bacillota</taxon>
        <taxon>Clostridia</taxon>
        <taxon>Lachnospirales</taxon>
        <taxon>Lachnospiraceae</taxon>
        <taxon>Agathobacter</taxon>
    </lineage>
</organism>
<evidence type="ECO:0000256" key="1">
    <source>
        <dbReference type="SAM" id="Phobius"/>
    </source>
</evidence>
<protein>
    <submittedName>
        <fullName evidence="2">Stage II sporulation protein P</fullName>
    </submittedName>
</protein>
<gene>
    <name evidence="2" type="ORF">LD38_00635</name>
</gene>
<dbReference type="Pfam" id="PF07454">
    <property type="entry name" value="SpoIIP"/>
    <property type="match status" value="1"/>
</dbReference>
<dbReference type="EMBL" id="JRFS01000001">
    <property type="protein sequence ID" value="PWE85157.1"/>
    <property type="molecule type" value="Genomic_DNA"/>
</dbReference>
<dbReference type="AlphaFoldDB" id="A0A2U2EL12"/>
<sequence length="365" mass="41133">MGDDIVKKKMIVLIAFIYIASMLFCGDGVGKKFVEEKFPHLTYSDKECDDSKKKELRIVEDEDTAGGILSYEELAAMENENASVRNNMLPDTDQLAFVDEAEKNGELAELKEQQNVKMPQVDMSFDNLVKNYYQVDKTTYIGADELCEEALLGRDMSIEKSGDGPDILIYHTHSQEGYSDSLDTSETETVVGVGDRLESLLREKYGYNVLHHKGQYDVNDRDHAYSNSLPEITEIIEKNPSIKVVIDLHRDGVAETTRLAATIDGKPMAQIMFFNGLCRTAARGPINSLPNEYLGDNLAFSFQLQLMANEYYPGLARRIYLKGYRYNMHLCPKSLLVEVGAQTNTKEEAYNAMEPLADILDKVLK</sequence>
<proteinExistence type="predicted"/>
<feature type="transmembrane region" description="Helical" evidence="1">
    <location>
        <begin position="12"/>
        <end position="30"/>
    </location>
</feature>
<dbReference type="InterPro" id="IPR010897">
    <property type="entry name" value="Spore_II_P"/>
</dbReference>
<evidence type="ECO:0000313" key="3">
    <source>
        <dbReference type="Proteomes" id="UP000245905"/>
    </source>
</evidence>
<name>A0A2U2EL12_9FIRM</name>
<dbReference type="Proteomes" id="UP000245905">
    <property type="component" value="Unassembled WGS sequence"/>
</dbReference>
<evidence type="ECO:0000313" key="2">
    <source>
        <dbReference type="EMBL" id="PWE85157.1"/>
    </source>
</evidence>
<comment type="caution">
    <text evidence="2">The sequence shown here is derived from an EMBL/GenBank/DDBJ whole genome shotgun (WGS) entry which is preliminary data.</text>
</comment>
<keyword evidence="1" id="KW-1133">Transmembrane helix</keyword>